<evidence type="ECO:0000313" key="1">
    <source>
        <dbReference type="EMBL" id="OJZ85246.1"/>
    </source>
</evidence>
<dbReference type="AlphaFoldDB" id="A0A1M3TER9"/>
<dbReference type="OrthoDB" id="5396831at2759"/>
<proteinExistence type="predicted"/>
<protein>
    <submittedName>
        <fullName evidence="1">Uncharacterized protein</fullName>
    </submittedName>
</protein>
<organism evidence="1 2">
    <name type="scientific">Aspergillus luchuensis (strain CBS 106.47)</name>
    <dbReference type="NCBI Taxonomy" id="1137211"/>
    <lineage>
        <taxon>Eukaryota</taxon>
        <taxon>Fungi</taxon>
        <taxon>Dikarya</taxon>
        <taxon>Ascomycota</taxon>
        <taxon>Pezizomycotina</taxon>
        <taxon>Eurotiomycetes</taxon>
        <taxon>Eurotiomycetidae</taxon>
        <taxon>Eurotiales</taxon>
        <taxon>Aspergillaceae</taxon>
        <taxon>Aspergillus</taxon>
        <taxon>Aspergillus subgen. Circumdati</taxon>
    </lineage>
</organism>
<gene>
    <name evidence="1" type="ORF">ASPFODRAFT_72237</name>
</gene>
<dbReference type="Proteomes" id="UP000184063">
    <property type="component" value="Unassembled WGS sequence"/>
</dbReference>
<evidence type="ECO:0000313" key="2">
    <source>
        <dbReference type="Proteomes" id="UP000184063"/>
    </source>
</evidence>
<dbReference type="EMBL" id="KV878243">
    <property type="protein sequence ID" value="OJZ85246.1"/>
    <property type="molecule type" value="Genomic_DNA"/>
</dbReference>
<reference evidence="2" key="1">
    <citation type="journal article" date="2017" name="Genome Biol.">
        <title>Comparative genomics reveals high biological diversity and specific adaptations in the industrially and medically important fungal genus Aspergillus.</title>
        <authorList>
            <person name="de Vries R.P."/>
            <person name="Riley R."/>
            <person name="Wiebenga A."/>
            <person name="Aguilar-Osorio G."/>
            <person name="Amillis S."/>
            <person name="Uchima C.A."/>
            <person name="Anderluh G."/>
            <person name="Asadollahi M."/>
            <person name="Askin M."/>
            <person name="Barry K."/>
            <person name="Battaglia E."/>
            <person name="Bayram O."/>
            <person name="Benocci T."/>
            <person name="Braus-Stromeyer S.A."/>
            <person name="Caldana C."/>
            <person name="Canovas D."/>
            <person name="Cerqueira G.C."/>
            <person name="Chen F."/>
            <person name="Chen W."/>
            <person name="Choi C."/>
            <person name="Clum A."/>
            <person name="Dos Santos R.A."/>
            <person name="Damasio A.R."/>
            <person name="Diallinas G."/>
            <person name="Emri T."/>
            <person name="Fekete E."/>
            <person name="Flipphi M."/>
            <person name="Freyberg S."/>
            <person name="Gallo A."/>
            <person name="Gournas C."/>
            <person name="Habgood R."/>
            <person name="Hainaut M."/>
            <person name="Harispe M.L."/>
            <person name="Henrissat B."/>
            <person name="Hilden K.S."/>
            <person name="Hope R."/>
            <person name="Hossain A."/>
            <person name="Karabika E."/>
            <person name="Karaffa L."/>
            <person name="Karanyi Z."/>
            <person name="Krasevec N."/>
            <person name="Kuo A."/>
            <person name="Kusch H."/>
            <person name="LaButti K."/>
            <person name="Lagendijk E.L."/>
            <person name="Lapidus A."/>
            <person name="Levasseur A."/>
            <person name="Lindquist E."/>
            <person name="Lipzen A."/>
            <person name="Logrieco A.F."/>
            <person name="MacCabe A."/>
            <person name="Maekelae M.R."/>
            <person name="Malavazi I."/>
            <person name="Melin P."/>
            <person name="Meyer V."/>
            <person name="Mielnichuk N."/>
            <person name="Miskei M."/>
            <person name="Molnar A.P."/>
            <person name="Mule G."/>
            <person name="Ngan C.Y."/>
            <person name="Orejas M."/>
            <person name="Orosz E."/>
            <person name="Ouedraogo J.P."/>
            <person name="Overkamp K.M."/>
            <person name="Park H.-S."/>
            <person name="Perrone G."/>
            <person name="Piumi F."/>
            <person name="Punt P.J."/>
            <person name="Ram A.F."/>
            <person name="Ramon A."/>
            <person name="Rauscher S."/>
            <person name="Record E."/>
            <person name="Riano-Pachon D.M."/>
            <person name="Robert V."/>
            <person name="Roehrig J."/>
            <person name="Ruller R."/>
            <person name="Salamov A."/>
            <person name="Salih N.S."/>
            <person name="Samson R.A."/>
            <person name="Sandor E."/>
            <person name="Sanguinetti M."/>
            <person name="Schuetze T."/>
            <person name="Sepcic K."/>
            <person name="Shelest E."/>
            <person name="Sherlock G."/>
            <person name="Sophianopoulou V."/>
            <person name="Squina F.M."/>
            <person name="Sun H."/>
            <person name="Susca A."/>
            <person name="Todd R.B."/>
            <person name="Tsang A."/>
            <person name="Unkles S.E."/>
            <person name="van de Wiele N."/>
            <person name="van Rossen-Uffink D."/>
            <person name="Oliveira J.V."/>
            <person name="Vesth T.C."/>
            <person name="Visser J."/>
            <person name="Yu J.-H."/>
            <person name="Zhou M."/>
            <person name="Andersen M.R."/>
            <person name="Archer D.B."/>
            <person name="Baker S.E."/>
            <person name="Benoit I."/>
            <person name="Brakhage A.A."/>
            <person name="Braus G.H."/>
            <person name="Fischer R."/>
            <person name="Frisvad J.C."/>
            <person name="Goldman G.H."/>
            <person name="Houbraken J."/>
            <person name="Oakley B."/>
            <person name="Pocsi I."/>
            <person name="Scazzocchio C."/>
            <person name="Seiboth B."/>
            <person name="vanKuyk P.A."/>
            <person name="Wortman J."/>
            <person name="Dyer P.S."/>
            <person name="Grigoriev I.V."/>
        </authorList>
    </citation>
    <scope>NUCLEOTIDE SEQUENCE [LARGE SCALE GENOMIC DNA]</scope>
    <source>
        <strain evidence="2">CBS 106.47</strain>
    </source>
</reference>
<name>A0A1M3TER9_ASPLC</name>
<sequence length="357" mass="41388">MLQLEPLIPPTDLWPGGIPTCLRVETSPIDWFDTAEISKGWLQFVQEEWTESESLDEQLQQRRRLMERWASASQDFRDSYQARASLPETALNYPLPLLTRIRHSPKHFFCLAPVDRERHATNYTRLVKLLILLYTSLRRGGKSHPMSFEPDPYPQIPAVFPDHTRSSPAPEALIPQYCLESADFRYISMTQTGTVLFPRFYNKIFTVIDQEALATGQLIMLELHVNGQIKDYTRLRPWHAGEIMMYHNVQGWSLAEMIDWSMRARFLRRNNPLDLDQPLVDIIDSAQQKRELDIHGFTRELLTAQIEVFAPGYLELERQGLEVQYDLANLMTGDDIRAYNYMIPPGDPARRQAPSGQ</sequence>
<dbReference type="VEuPathDB" id="FungiDB:ASPFODRAFT_72237"/>
<accession>A0A1M3TER9</accession>